<name>K2R4S1_MACPH</name>
<reference evidence="3 4" key="1">
    <citation type="journal article" date="2012" name="BMC Genomics">
        <title>Tools to kill: Genome of one of the most destructive plant pathogenic fungi Macrophomina phaseolina.</title>
        <authorList>
            <person name="Islam M.S."/>
            <person name="Haque M.S."/>
            <person name="Islam M.M."/>
            <person name="Emdad E.M."/>
            <person name="Halim A."/>
            <person name="Hossen Q.M.M."/>
            <person name="Hossain M.Z."/>
            <person name="Ahmed B."/>
            <person name="Rahim S."/>
            <person name="Rahman M.S."/>
            <person name="Alam M.M."/>
            <person name="Hou S."/>
            <person name="Wan X."/>
            <person name="Saito J.A."/>
            <person name="Alam M."/>
        </authorList>
    </citation>
    <scope>NUCLEOTIDE SEQUENCE [LARGE SCALE GENOMIC DNA]</scope>
    <source>
        <strain evidence="3 4">MS6</strain>
    </source>
</reference>
<dbReference type="InterPro" id="IPR006600">
    <property type="entry name" value="HTH_CenpB_DNA-bd_dom"/>
</dbReference>
<accession>K2R4S1</accession>
<dbReference type="VEuPathDB" id="FungiDB:MPH_13798"/>
<protein>
    <submittedName>
        <fullName evidence="3">DDE superfamily endonuclease CENP-B-like protein</fullName>
    </submittedName>
</protein>
<sequence>MPPSSKTTALERERRLVCAINALRRNQISSIKEASRIYRVNYDTLRHRLQGRPPRAETVANGRNLDDDEEQTLTEWILDLAARGYPPRKWMVEDTANMLRQLRGKPPVGKCWVKNYVKRTPEVQIAQSKKYDYQRAKKEDPEVIKEHFRLLKNVANKHGIQDEDIYNMDEIGFLRGDIGTATVVTAADGPRYHIQPGDRDWMTVIECINAAKRRIPAMVIAKGKVFQNIWFDEDAGLPDD</sequence>
<keyword evidence="3" id="KW-0378">Hydrolase</keyword>
<dbReference type="Pfam" id="PF03221">
    <property type="entry name" value="HTH_Tnp_Tc5"/>
    <property type="match status" value="1"/>
</dbReference>
<dbReference type="GO" id="GO:0004519">
    <property type="term" value="F:endonuclease activity"/>
    <property type="evidence" value="ECO:0007669"/>
    <property type="project" value="UniProtKB-KW"/>
</dbReference>
<dbReference type="EMBL" id="AHHD01000752">
    <property type="protein sequence ID" value="EKG09198.1"/>
    <property type="molecule type" value="Genomic_DNA"/>
</dbReference>
<dbReference type="HOGENOM" id="CLU_013929_8_1_1"/>
<dbReference type="STRING" id="1126212.K2R4S1"/>
<dbReference type="AlphaFoldDB" id="K2R4S1"/>
<dbReference type="GO" id="GO:0003677">
    <property type="term" value="F:DNA binding"/>
    <property type="evidence" value="ECO:0007669"/>
    <property type="project" value="UniProtKB-KW"/>
</dbReference>
<feature type="domain" description="HTH CENPB-type" evidence="2">
    <location>
        <begin position="57"/>
        <end position="126"/>
    </location>
</feature>
<dbReference type="InParanoid" id="K2R4S1"/>
<dbReference type="Gene3D" id="1.10.10.60">
    <property type="entry name" value="Homeodomain-like"/>
    <property type="match status" value="1"/>
</dbReference>
<dbReference type="Proteomes" id="UP000007129">
    <property type="component" value="Unassembled WGS sequence"/>
</dbReference>
<proteinExistence type="predicted"/>
<dbReference type="SUPFAM" id="SSF46689">
    <property type="entry name" value="Homeodomain-like"/>
    <property type="match status" value="1"/>
</dbReference>
<keyword evidence="1" id="KW-0238">DNA-binding</keyword>
<organism evidence="3 4">
    <name type="scientific">Macrophomina phaseolina (strain MS6)</name>
    <name type="common">Charcoal rot fungus</name>
    <dbReference type="NCBI Taxonomy" id="1126212"/>
    <lineage>
        <taxon>Eukaryota</taxon>
        <taxon>Fungi</taxon>
        <taxon>Dikarya</taxon>
        <taxon>Ascomycota</taxon>
        <taxon>Pezizomycotina</taxon>
        <taxon>Dothideomycetes</taxon>
        <taxon>Dothideomycetes incertae sedis</taxon>
        <taxon>Botryosphaeriales</taxon>
        <taxon>Botryosphaeriaceae</taxon>
        <taxon>Macrophomina</taxon>
    </lineage>
</organism>
<evidence type="ECO:0000313" key="4">
    <source>
        <dbReference type="Proteomes" id="UP000007129"/>
    </source>
</evidence>
<comment type="caution">
    <text evidence="3">The sequence shown here is derived from an EMBL/GenBank/DDBJ whole genome shotgun (WGS) entry which is preliminary data.</text>
</comment>
<dbReference type="OrthoDB" id="4207519at2759"/>
<evidence type="ECO:0000259" key="2">
    <source>
        <dbReference type="PROSITE" id="PS51253"/>
    </source>
</evidence>
<evidence type="ECO:0000256" key="1">
    <source>
        <dbReference type="ARBA" id="ARBA00023125"/>
    </source>
</evidence>
<evidence type="ECO:0000313" key="3">
    <source>
        <dbReference type="EMBL" id="EKG09198.1"/>
    </source>
</evidence>
<dbReference type="InterPro" id="IPR009057">
    <property type="entry name" value="Homeodomain-like_sf"/>
</dbReference>
<keyword evidence="3" id="KW-0255">Endonuclease</keyword>
<keyword evidence="3" id="KW-0540">Nuclease</keyword>
<dbReference type="PROSITE" id="PS51253">
    <property type="entry name" value="HTH_CENPB"/>
    <property type="match status" value="1"/>
</dbReference>
<gene>
    <name evidence="3" type="ORF">MPH_13798</name>
</gene>